<sequence length="247" mass="26268">MDRAIYTAMSGASQTIEMQSITAQNLANVSTPGFKAQLAALRHVPVIGETLPTRSVVAASTTGFDATAGTFNYTGNPLDVALEDNGYLAIQTPYGEAYTRNGRITVDANNQLRINNNLVIGEGGPIEVPPSAKLSIGADGTISSLDAGGTPNTIGPIGTLKKVQATSEQLARGDDGYFRPRPGVGDVLPNDPNVRVYSGVIESSNVNATDAMVDMINHQRRFELQMKVISSVNENEQRANQLMNFNV</sequence>
<evidence type="ECO:0000313" key="10">
    <source>
        <dbReference type="EMBL" id="MFC0180434.1"/>
    </source>
</evidence>
<evidence type="ECO:0000313" key="11">
    <source>
        <dbReference type="Proteomes" id="UP001589758"/>
    </source>
</evidence>
<keyword evidence="3 6" id="KW-0975">Bacterial flagellum</keyword>
<comment type="subcellular location">
    <subcellularLocation>
        <location evidence="1 6">Bacterial flagellum basal body</location>
    </subcellularLocation>
</comment>
<comment type="caution">
    <text evidence="10">The sequence shown here is derived from an EMBL/GenBank/DDBJ whole genome shotgun (WGS) entry which is preliminary data.</text>
</comment>
<evidence type="ECO:0000256" key="6">
    <source>
        <dbReference type="RuleBase" id="RU362116"/>
    </source>
</evidence>
<protein>
    <recommendedName>
        <fullName evidence="5 6">Flagellar basal-body rod protein FlgF</fullName>
    </recommendedName>
</protein>
<dbReference type="PANTHER" id="PTHR30435">
    <property type="entry name" value="FLAGELLAR PROTEIN"/>
    <property type="match status" value="1"/>
</dbReference>
<dbReference type="EMBL" id="JBHLXE010000100">
    <property type="protein sequence ID" value="MFC0180434.1"/>
    <property type="molecule type" value="Genomic_DNA"/>
</dbReference>
<evidence type="ECO:0000256" key="1">
    <source>
        <dbReference type="ARBA" id="ARBA00004117"/>
    </source>
</evidence>
<feature type="domain" description="Flagellar basal-body/hook protein C-terminal" evidence="8">
    <location>
        <begin position="198"/>
        <end position="242"/>
    </location>
</feature>
<dbReference type="Proteomes" id="UP001589758">
    <property type="component" value="Unassembled WGS sequence"/>
</dbReference>
<evidence type="ECO:0000256" key="4">
    <source>
        <dbReference type="ARBA" id="ARBA00038560"/>
    </source>
</evidence>
<accession>A0ABV6CBR8</accession>
<evidence type="ECO:0000259" key="8">
    <source>
        <dbReference type="Pfam" id="PF06429"/>
    </source>
</evidence>
<dbReference type="InterPro" id="IPR053967">
    <property type="entry name" value="LlgE_F_G-like_D1"/>
</dbReference>
<dbReference type="InterPro" id="IPR001444">
    <property type="entry name" value="Flag_bb_rod_N"/>
</dbReference>
<comment type="subunit">
    <text evidence="4 6">The basal body constitutes a major portion of the flagellar organelle and consists of five rings (E,L,P,S, and M) mounted on a central rod. The rod consists of about 26 subunits of FlgG in the distal portion, and FlgB, FlgC and FlgF are thought to build up the proximal portion of the rod with about 6 subunits each.</text>
</comment>
<evidence type="ECO:0000256" key="3">
    <source>
        <dbReference type="ARBA" id="ARBA00023143"/>
    </source>
</evidence>
<gene>
    <name evidence="10" type="ORF">ACFFIT_10135</name>
</gene>
<comment type="similarity">
    <text evidence="2 6">Belongs to the flagella basal body rod proteins family.</text>
</comment>
<proteinExistence type="inferred from homology"/>
<dbReference type="InterPro" id="IPR010930">
    <property type="entry name" value="Flg_bb/hook_C_dom"/>
</dbReference>
<keyword evidence="11" id="KW-1185">Reference proteome</keyword>
<dbReference type="InterPro" id="IPR020013">
    <property type="entry name" value="Flagellar_FlgE/F/G"/>
</dbReference>
<dbReference type="Pfam" id="PF00460">
    <property type="entry name" value="Flg_bb_rod"/>
    <property type="match status" value="1"/>
</dbReference>
<dbReference type="Pfam" id="PF06429">
    <property type="entry name" value="Flg_bbr_C"/>
    <property type="match status" value="1"/>
</dbReference>
<dbReference type="RefSeq" id="WP_385877544.1">
    <property type="nucleotide sequence ID" value="NZ_JBHLXE010000100.1"/>
</dbReference>
<dbReference type="PANTHER" id="PTHR30435:SF18">
    <property type="entry name" value="FLAGELLAR BASAL-BODY ROD PROTEIN FLGF"/>
    <property type="match status" value="1"/>
</dbReference>
<dbReference type="SUPFAM" id="SSF117143">
    <property type="entry name" value="Flagellar hook protein flgE"/>
    <property type="match status" value="1"/>
</dbReference>
<evidence type="ECO:0000256" key="2">
    <source>
        <dbReference type="ARBA" id="ARBA00009677"/>
    </source>
</evidence>
<evidence type="ECO:0000259" key="7">
    <source>
        <dbReference type="Pfam" id="PF00460"/>
    </source>
</evidence>
<keyword evidence="10" id="KW-0282">Flagellum</keyword>
<dbReference type="NCBIfam" id="TIGR03506">
    <property type="entry name" value="FlgEFG_subfam"/>
    <property type="match status" value="1"/>
</dbReference>
<dbReference type="NCBIfam" id="NF009280">
    <property type="entry name" value="PRK12640.1"/>
    <property type="match status" value="1"/>
</dbReference>
<dbReference type="Pfam" id="PF22692">
    <property type="entry name" value="LlgE_F_G_D1"/>
    <property type="match status" value="1"/>
</dbReference>
<feature type="domain" description="Flagellar basal body rod protein N-terminal" evidence="7">
    <location>
        <begin position="5"/>
        <end position="35"/>
    </location>
</feature>
<evidence type="ECO:0000259" key="9">
    <source>
        <dbReference type="Pfam" id="PF22692"/>
    </source>
</evidence>
<organism evidence="10 11">
    <name type="scientific">Thorsellia kenyensis</name>
    <dbReference type="NCBI Taxonomy" id="1549888"/>
    <lineage>
        <taxon>Bacteria</taxon>
        <taxon>Pseudomonadati</taxon>
        <taxon>Pseudomonadota</taxon>
        <taxon>Gammaproteobacteria</taxon>
        <taxon>Enterobacterales</taxon>
        <taxon>Thorselliaceae</taxon>
        <taxon>Thorsellia</taxon>
    </lineage>
</organism>
<reference evidence="10 11" key="1">
    <citation type="submission" date="2024-09" db="EMBL/GenBank/DDBJ databases">
        <authorList>
            <person name="Sun Q."/>
            <person name="Mori K."/>
        </authorList>
    </citation>
    <scope>NUCLEOTIDE SEQUENCE [LARGE SCALE GENOMIC DNA]</scope>
    <source>
        <strain evidence="10 11">CCM 8545</strain>
    </source>
</reference>
<keyword evidence="10" id="KW-0969">Cilium</keyword>
<feature type="domain" description="Flagellar hook protein FlgE/F/G-like D1" evidence="9">
    <location>
        <begin position="82"/>
        <end position="143"/>
    </location>
</feature>
<evidence type="ECO:0000256" key="5">
    <source>
        <dbReference type="ARBA" id="ARBA00040228"/>
    </source>
</evidence>
<name>A0ABV6CBR8_9GAMM</name>
<keyword evidence="10" id="KW-0966">Cell projection</keyword>
<dbReference type="InterPro" id="IPR037925">
    <property type="entry name" value="FlgE/F/G-like"/>
</dbReference>